<comment type="caution">
    <text evidence="1">The sequence shown here is derived from an EMBL/GenBank/DDBJ whole genome shotgun (WGS) entry which is preliminary data.</text>
</comment>
<gene>
    <name evidence="1" type="ORF">DES37_10280</name>
</gene>
<dbReference type="AlphaFoldDB" id="A0A317Q503"/>
<dbReference type="OrthoDB" id="6629799at2"/>
<proteinExistence type="predicted"/>
<dbReference type="EMBL" id="QGTS01000002">
    <property type="protein sequence ID" value="PWW11478.1"/>
    <property type="molecule type" value="Genomic_DNA"/>
</dbReference>
<reference evidence="1 2" key="1">
    <citation type="submission" date="2018-05" db="EMBL/GenBank/DDBJ databases">
        <title>Genomic Encyclopedia of Type Strains, Phase IV (KMG-IV): sequencing the most valuable type-strain genomes for metagenomic binning, comparative biology and taxonomic classification.</title>
        <authorList>
            <person name="Goeker M."/>
        </authorList>
    </citation>
    <scope>NUCLEOTIDE SEQUENCE [LARGE SCALE GENOMIC DNA]</scope>
    <source>
        <strain evidence="1 2">DSM 19579</strain>
    </source>
</reference>
<protein>
    <submittedName>
        <fullName evidence="1">Uncharacterized protein</fullName>
    </submittedName>
</protein>
<dbReference type="RefSeq" id="WP_110024804.1">
    <property type="nucleotide sequence ID" value="NZ_QGTS01000002.1"/>
</dbReference>
<keyword evidence="2" id="KW-1185">Reference proteome</keyword>
<evidence type="ECO:0000313" key="2">
    <source>
        <dbReference type="Proteomes" id="UP000246744"/>
    </source>
</evidence>
<dbReference type="Proteomes" id="UP000246744">
    <property type="component" value="Unassembled WGS sequence"/>
</dbReference>
<name>A0A317Q503_9ENTR</name>
<organism evidence="1 2">
    <name type="scientific">Mangrovibacter plantisponsor</name>
    <dbReference type="NCBI Taxonomy" id="451513"/>
    <lineage>
        <taxon>Bacteria</taxon>
        <taxon>Pseudomonadati</taxon>
        <taxon>Pseudomonadota</taxon>
        <taxon>Gammaproteobacteria</taxon>
        <taxon>Enterobacterales</taxon>
        <taxon>Enterobacteriaceae</taxon>
        <taxon>Mangrovibacter</taxon>
    </lineage>
</organism>
<sequence>MANYQSILSIKVQHEYYNSFKDELAPFDIIADENTENLFRQYSILAKSKPGTIQLVVETELFNDLAALTEEFNLTFYLVSTDSVVRSITEMPNAFDIANINAEFTQSNTMKISVENWINSSQFHEITQHDGTTIYNKNLMGILSIHIPKQLFNLDKKSITLQFNTVSTYWKYYFCSLNTKSSINISGTSGIESAFTEQDNERILNQTARVFISDKSMPLMKSGAESFSLLSDKKTIIKSLPIPDANNISTLLVDGSMRLTSHIYVVCN</sequence>
<evidence type="ECO:0000313" key="1">
    <source>
        <dbReference type="EMBL" id="PWW11478.1"/>
    </source>
</evidence>
<accession>A0A317Q503</accession>